<dbReference type="PANTHER" id="PTHR15605:SF2">
    <property type="entry name" value="KINESIN-ASSOCIATED PROTEIN 3"/>
    <property type="match status" value="1"/>
</dbReference>
<dbReference type="GO" id="GO:0016939">
    <property type="term" value="C:kinesin II complex"/>
    <property type="evidence" value="ECO:0007669"/>
    <property type="project" value="TreeGrafter"/>
</dbReference>
<sequence length="756" mass="86889">MQADDARYLKRKYKGGSLDVHPTEKALVVQYEVEATILRETGDPMLGERKECQKIIRLKSLNSNTDIASLARKVVEECRLISPSRLPEVEQLLFYLQNRKKSAEKKEKKQIKPRDLTPFEGIELDEEANINSIDDYVELLYEDIPEKIRGATLILHLARNPDNLEELLQNETALGALARVLREDWKQSVDLATTIIYVFFCFSSFSQFHGLITHYKIGALCMSIIEHELKRYDLWQDELQKKKKADILSKEYEKALKKYHGLLTKQEQLLRVALYLLLNLSEDTRTELKMRNKNIVHLLVKTLDRDSEELLVLVVSFLKKLSIFLENKNDMAEIDTVEKLAKLVPCEHEDLLNVTLRLLLNLSFDTGLRSKMVQADLLPKLTSLLGDEAQRQIAMCILYHISMDDRFKSMFAYTDCIPQVMKMLFDCVEERIDAELISFCINLAANKRNAQIMCEGNGLKMLMKRALKLKDPLMMKMIRNISQHDGPSKNLFIDYVGDLAAQIGLKEEEEFVIECLGTLSNLTIPDLDWELVLKEYNLVPYLKDHLKPGSAEDDLILEVVIMIGTVSMDDSCAVMLAKSGIIPALIELLNAQQEDDEFVCQIVYVFYQMVFHQATRDVIIKETQAPAYLIDLMHDKNAEIRKVCDNTLDIIAEYDVEWGKKIQSEKFRWHNSQWLEMVENRQMDEAEPFMYGDDGEPFLQNGDILERPDLFYSADGIIPADGAISPEFFTDFQNGDLLGPQGFPSSEIKLFYSSEA</sequence>
<protein>
    <submittedName>
        <fullName evidence="2">Kinesin-associated protein 3a</fullName>
    </submittedName>
</protein>
<dbReference type="GO" id="GO:0044782">
    <property type="term" value="P:cilium organization"/>
    <property type="evidence" value="ECO:0007669"/>
    <property type="project" value="TreeGrafter"/>
</dbReference>
<dbReference type="GO" id="GO:0019894">
    <property type="term" value="F:kinesin binding"/>
    <property type="evidence" value="ECO:0007669"/>
    <property type="project" value="InterPro"/>
</dbReference>
<dbReference type="Proteomes" id="UP001108240">
    <property type="component" value="Unplaced"/>
</dbReference>
<dbReference type="PANTHER" id="PTHR15605">
    <property type="entry name" value="KINESIN-ASSOCIATED PROTEINS"/>
    <property type="match status" value="1"/>
</dbReference>
<dbReference type="SUPFAM" id="SSF48371">
    <property type="entry name" value="ARM repeat"/>
    <property type="match status" value="1"/>
</dbReference>
<dbReference type="InterPro" id="IPR008658">
    <property type="entry name" value="KAP3"/>
</dbReference>
<dbReference type="GO" id="GO:0048513">
    <property type="term" value="P:animal organ development"/>
    <property type="evidence" value="ECO:0007669"/>
    <property type="project" value="UniProtKB-ARBA"/>
</dbReference>
<accession>A0A8C1CAX8</accession>
<dbReference type="GO" id="GO:0035869">
    <property type="term" value="C:ciliary transition zone"/>
    <property type="evidence" value="ECO:0007669"/>
    <property type="project" value="TreeGrafter"/>
</dbReference>
<dbReference type="InterPro" id="IPR011989">
    <property type="entry name" value="ARM-like"/>
</dbReference>
<evidence type="ECO:0000313" key="3">
    <source>
        <dbReference type="Proteomes" id="UP001108240"/>
    </source>
</evidence>
<organism evidence="2 3">
    <name type="scientific">Cyprinus carpio carpio</name>
    <dbReference type="NCBI Taxonomy" id="630221"/>
    <lineage>
        <taxon>Eukaryota</taxon>
        <taxon>Metazoa</taxon>
        <taxon>Chordata</taxon>
        <taxon>Craniata</taxon>
        <taxon>Vertebrata</taxon>
        <taxon>Euteleostomi</taxon>
        <taxon>Actinopterygii</taxon>
        <taxon>Neopterygii</taxon>
        <taxon>Teleostei</taxon>
        <taxon>Ostariophysi</taxon>
        <taxon>Cypriniformes</taxon>
        <taxon>Cyprinidae</taxon>
        <taxon>Cyprininae</taxon>
        <taxon>Cyprinus</taxon>
    </lineage>
</organism>
<name>A0A8C1CAX8_CYPCA</name>
<dbReference type="SMART" id="SM00185">
    <property type="entry name" value="ARM"/>
    <property type="match status" value="4"/>
</dbReference>
<reference evidence="2" key="1">
    <citation type="submission" date="2025-08" db="UniProtKB">
        <authorList>
            <consortium name="Ensembl"/>
        </authorList>
    </citation>
    <scope>IDENTIFICATION</scope>
</reference>
<dbReference type="SMART" id="SM01297">
    <property type="entry name" value="KAP"/>
    <property type="match status" value="1"/>
</dbReference>
<reference evidence="2" key="2">
    <citation type="submission" date="2025-09" db="UniProtKB">
        <authorList>
            <consortium name="Ensembl"/>
        </authorList>
    </citation>
    <scope>IDENTIFICATION</scope>
</reference>
<dbReference type="PROSITE" id="PS50176">
    <property type="entry name" value="ARM_REPEAT"/>
    <property type="match status" value="1"/>
</dbReference>
<dbReference type="InterPro" id="IPR000225">
    <property type="entry name" value="Armadillo"/>
</dbReference>
<dbReference type="InterPro" id="IPR016024">
    <property type="entry name" value="ARM-type_fold"/>
</dbReference>
<keyword evidence="3" id="KW-1185">Reference proteome</keyword>
<feature type="repeat" description="ARM" evidence="1">
    <location>
        <begin position="580"/>
        <end position="624"/>
    </location>
</feature>
<evidence type="ECO:0000256" key="1">
    <source>
        <dbReference type="PROSITE-ProRule" id="PRU00259"/>
    </source>
</evidence>
<evidence type="ECO:0000313" key="2">
    <source>
        <dbReference type="Ensembl" id="ENSCCRP00000042754.2"/>
    </source>
</evidence>
<dbReference type="AlphaFoldDB" id="A0A8C1CAX8"/>
<proteinExistence type="predicted"/>
<dbReference type="GeneTree" id="ENSGT00390000003574"/>
<dbReference type="Gene3D" id="1.25.10.10">
    <property type="entry name" value="Leucine-rich Repeat Variant"/>
    <property type="match status" value="1"/>
</dbReference>
<dbReference type="GO" id="GO:0005930">
    <property type="term" value="C:axoneme"/>
    <property type="evidence" value="ECO:0007669"/>
    <property type="project" value="TreeGrafter"/>
</dbReference>
<dbReference type="Pfam" id="PF05804">
    <property type="entry name" value="KAP"/>
    <property type="match status" value="1"/>
</dbReference>
<dbReference type="Ensembl" id="ENSCCRT00000046336.2">
    <property type="protein sequence ID" value="ENSCCRP00000042754.2"/>
    <property type="gene ID" value="ENSCCRG00000022274.2"/>
</dbReference>
<dbReference type="GO" id="GO:0007018">
    <property type="term" value="P:microtubule-based movement"/>
    <property type="evidence" value="ECO:0007669"/>
    <property type="project" value="TreeGrafter"/>
</dbReference>